<evidence type="ECO:0000313" key="3">
    <source>
        <dbReference type="EMBL" id="EGU74100.1"/>
    </source>
</evidence>
<feature type="transmembrane region" description="Helical" evidence="2">
    <location>
        <begin position="75"/>
        <end position="95"/>
    </location>
</feature>
<organism evidence="3">
    <name type="scientific">Fusarium oxysporum (strain Fo5176)</name>
    <name type="common">Fusarium vascular wilt</name>
    <dbReference type="NCBI Taxonomy" id="660025"/>
    <lineage>
        <taxon>Eukaryota</taxon>
        <taxon>Fungi</taxon>
        <taxon>Dikarya</taxon>
        <taxon>Ascomycota</taxon>
        <taxon>Pezizomycotina</taxon>
        <taxon>Sordariomycetes</taxon>
        <taxon>Hypocreomycetidae</taxon>
        <taxon>Hypocreales</taxon>
        <taxon>Nectriaceae</taxon>
        <taxon>Fusarium</taxon>
        <taxon>Fusarium oxysporum species complex</taxon>
    </lineage>
</organism>
<evidence type="ECO:0000256" key="2">
    <source>
        <dbReference type="SAM" id="Phobius"/>
    </source>
</evidence>
<comment type="caution">
    <text evidence="3">The sequence shown here is derived from an EMBL/GenBank/DDBJ whole genome shotgun (WGS) entry which is preliminary data.</text>
</comment>
<dbReference type="EMBL" id="AFQF01003842">
    <property type="protein sequence ID" value="EGU74100.1"/>
    <property type="molecule type" value="Genomic_DNA"/>
</dbReference>
<dbReference type="PANTHER" id="PTHR15907">
    <property type="entry name" value="DUF614 FAMILY PROTEIN-RELATED"/>
    <property type="match status" value="1"/>
</dbReference>
<gene>
    <name evidence="3" type="ORF">FOXB_15379</name>
</gene>
<dbReference type="InterPro" id="IPR006461">
    <property type="entry name" value="PLAC_motif_containing"/>
</dbReference>
<reference evidence="3" key="1">
    <citation type="journal article" date="2012" name="Mol. Plant Microbe Interact.">
        <title>A highly conserved effector in Fusarium oxysporum is required for full virulence on Arabidopsis.</title>
        <authorList>
            <person name="Thatcher L.F."/>
            <person name="Gardiner D.M."/>
            <person name="Kazan K."/>
            <person name="Manners J."/>
        </authorList>
    </citation>
    <scope>NUCLEOTIDE SEQUENCE [LARGE SCALE GENOMIC DNA]</scope>
    <source>
        <strain evidence="3">Fo5176</strain>
    </source>
</reference>
<keyword evidence="2" id="KW-0472">Membrane</keyword>
<evidence type="ECO:0000256" key="1">
    <source>
        <dbReference type="SAM" id="MobiDB-lite"/>
    </source>
</evidence>
<protein>
    <recommendedName>
        <fullName evidence="4">PLAC8 family-domain-containing protein</fullName>
    </recommendedName>
</protein>
<dbReference type="STRING" id="660025.F9G9P7"/>
<feature type="region of interest" description="Disordered" evidence="1">
    <location>
        <begin position="1"/>
        <end position="28"/>
    </location>
</feature>
<keyword evidence="2" id="KW-1133">Transmembrane helix</keyword>
<dbReference type="AlphaFoldDB" id="F9G9P7"/>
<sequence length="155" mass="17369">MDDSASKNQPPPYRGSAQDGHAGQTPRPSNNEWNHSLFDCFSPGDTCLIGCCFPYVMHGQTQARMRNPSLSNFSIFNGDCALWFCLSLAWSQWILQTARRTEMRRSYGIEGSCCGDCLATFFCSCCTVIQEEKEAVSRTRVDSNGYSMVNDMVYP</sequence>
<keyword evidence="2" id="KW-0812">Transmembrane</keyword>
<dbReference type="NCBIfam" id="TIGR01571">
    <property type="entry name" value="A_thal_Cys_rich"/>
    <property type="match status" value="1"/>
</dbReference>
<proteinExistence type="predicted"/>
<dbReference type="Pfam" id="PF04749">
    <property type="entry name" value="PLAC8"/>
    <property type="match status" value="1"/>
</dbReference>
<accession>F9G9P7</accession>
<evidence type="ECO:0008006" key="4">
    <source>
        <dbReference type="Google" id="ProtNLM"/>
    </source>
</evidence>
<name>F9G9P7_FUSOF</name>